<gene>
    <name evidence="2" type="ORF">NEMBOFW57_010311</name>
</gene>
<dbReference type="PANTHER" id="PTHR38846">
    <property type="entry name" value="C3H1-TYPE DOMAIN-CONTAINING PROTEIN"/>
    <property type="match status" value="1"/>
</dbReference>
<reference evidence="2" key="1">
    <citation type="submission" date="2023-02" db="EMBL/GenBank/DDBJ databases">
        <authorList>
            <person name="Palmer J.M."/>
        </authorList>
    </citation>
    <scope>NUCLEOTIDE SEQUENCE</scope>
    <source>
        <strain evidence="2">FW57</strain>
    </source>
</reference>
<evidence type="ECO:0000256" key="1">
    <source>
        <dbReference type="SAM" id="MobiDB-lite"/>
    </source>
</evidence>
<dbReference type="Proteomes" id="UP001197093">
    <property type="component" value="Unassembled WGS sequence"/>
</dbReference>
<feature type="region of interest" description="Disordered" evidence="1">
    <location>
        <begin position="1"/>
        <end position="28"/>
    </location>
</feature>
<accession>A0AAD4HWW6</accession>
<dbReference type="PANTHER" id="PTHR38846:SF1">
    <property type="entry name" value="C3H1-TYPE DOMAIN-CONTAINING PROTEIN"/>
    <property type="match status" value="1"/>
</dbReference>
<feature type="compositionally biased region" description="Basic residues" evidence="1">
    <location>
        <begin position="186"/>
        <end position="195"/>
    </location>
</feature>
<feature type="region of interest" description="Disordered" evidence="1">
    <location>
        <begin position="184"/>
        <end position="209"/>
    </location>
</feature>
<dbReference type="EMBL" id="JAHCVI010000006">
    <property type="protein sequence ID" value="KAG7283953.1"/>
    <property type="molecule type" value="Genomic_DNA"/>
</dbReference>
<evidence type="ECO:0000313" key="2">
    <source>
        <dbReference type="EMBL" id="KAG7283953.1"/>
    </source>
</evidence>
<protein>
    <submittedName>
        <fullName evidence="2">Uncharacterized protein</fullName>
    </submittedName>
</protein>
<evidence type="ECO:0000313" key="3">
    <source>
        <dbReference type="Proteomes" id="UP001197093"/>
    </source>
</evidence>
<comment type="caution">
    <text evidence="2">The sequence shown here is derived from an EMBL/GenBank/DDBJ whole genome shotgun (WGS) entry which is preliminary data.</text>
</comment>
<keyword evidence="3" id="KW-1185">Reference proteome</keyword>
<organism evidence="2 3">
    <name type="scientific">Staphylotrichum longicolle</name>
    <dbReference type="NCBI Taxonomy" id="669026"/>
    <lineage>
        <taxon>Eukaryota</taxon>
        <taxon>Fungi</taxon>
        <taxon>Dikarya</taxon>
        <taxon>Ascomycota</taxon>
        <taxon>Pezizomycotina</taxon>
        <taxon>Sordariomycetes</taxon>
        <taxon>Sordariomycetidae</taxon>
        <taxon>Sordariales</taxon>
        <taxon>Chaetomiaceae</taxon>
        <taxon>Staphylotrichum</taxon>
    </lineage>
</organism>
<sequence length="209" mass="23506">MLGNLKDGWDDVGAPPPSQSHFAKFDDFTPNDEASFDDEFARLASSQQWVPGSQEYTRQRTVAMREELELHYFSQQQPLGDIDEEEAGELSAEEKTLQGCQALCREVGLDPSDSVDECKILLRKTLVNIIDLIDARRTGKRVKVWDNFEAFRAYTLLDADKRIDPREAKAPPGYLALFLQRLAGSRSRKKRKRSKASGVVSGRVSKGKA</sequence>
<dbReference type="AlphaFoldDB" id="A0AAD4HWW6"/>
<proteinExistence type="predicted"/>
<name>A0AAD4HWW6_9PEZI</name>